<dbReference type="GO" id="GO:0044183">
    <property type="term" value="F:protein folding chaperone"/>
    <property type="evidence" value="ECO:0007669"/>
    <property type="project" value="InterPro"/>
</dbReference>
<organism evidence="2 3">
    <name type="scientific">Brassica carinata</name>
    <name type="common">Ethiopian mustard</name>
    <name type="synonym">Abyssinian cabbage</name>
    <dbReference type="NCBI Taxonomy" id="52824"/>
    <lineage>
        <taxon>Eukaryota</taxon>
        <taxon>Viridiplantae</taxon>
        <taxon>Streptophyta</taxon>
        <taxon>Embryophyta</taxon>
        <taxon>Tracheophyta</taxon>
        <taxon>Spermatophyta</taxon>
        <taxon>Magnoliopsida</taxon>
        <taxon>eudicotyledons</taxon>
        <taxon>Gunneridae</taxon>
        <taxon>Pentapetalae</taxon>
        <taxon>rosids</taxon>
        <taxon>malvids</taxon>
        <taxon>Brassicales</taxon>
        <taxon>Brassicaceae</taxon>
        <taxon>Brassiceae</taxon>
        <taxon>Brassica</taxon>
    </lineage>
</organism>
<dbReference type="OrthoDB" id="1932067at2759"/>
<feature type="region of interest" description="Disordered" evidence="1">
    <location>
        <begin position="39"/>
        <end position="70"/>
    </location>
</feature>
<dbReference type="InterPro" id="IPR020818">
    <property type="entry name" value="Chaperonin_GroES"/>
</dbReference>
<feature type="compositionally biased region" description="Basic and acidic residues" evidence="1">
    <location>
        <begin position="57"/>
        <end position="70"/>
    </location>
</feature>
<dbReference type="Proteomes" id="UP000886595">
    <property type="component" value="Unassembled WGS sequence"/>
</dbReference>
<accession>A0A8X7SI94</accession>
<proteinExistence type="predicted"/>
<gene>
    <name evidence="2" type="ORF">Bca52824_026636</name>
</gene>
<sequence>MGNYTSIKLLGDRVLVKIKEAEEKTMGCLLLESTTQSKNLKEMTENSPRTALLASKSDSRRGTWRRRMLD</sequence>
<name>A0A8X7SI94_BRACI</name>
<dbReference type="GO" id="GO:0005524">
    <property type="term" value="F:ATP binding"/>
    <property type="evidence" value="ECO:0007669"/>
    <property type="project" value="InterPro"/>
</dbReference>
<dbReference type="AlphaFoldDB" id="A0A8X7SI94"/>
<keyword evidence="3" id="KW-1185">Reference proteome</keyword>
<dbReference type="EMBL" id="JAAMPC010000006">
    <property type="protein sequence ID" value="KAG2306888.1"/>
    <property type="molecule type" value="Genomic_DNA"/>
</dbReference>
<comment type="caution">
    <text evidence="2">The sequence shown here is derived from an EMBL/GenBank/DDBJ whole genome shotgun (WGS) entry which is preliminary data.</text>
</comment>
<dbReference type="Pfam" id="PF00166">
    <property type="entry name" value="Cpn10"/>
    <property type="match status" value="1"/>
</dbReference>
<evidence type="ECO:0000256" key="1">
    <source>
        <dbReference type="SAM" id="MobiDB-lite"/>
    </source>
</evidence>
<dbReference type="InterPro" id="IPR037124">
    <property type="entry name" value="Chaperonin_GroES_sf"/>
</dbReference>
<protein>
    <submittedName>
        <fullName evidence="2">Uncharacterized protein</fullName>
    </submittedName>
</protein>
<dbReference type="Gene3D" id="2.30.33.40">
    <property type="entry name" value="GroES chaperonin"/>
    <property type="match status" value="1"/>
</dbReference>
<evidence type="ECO:0000313" key="2">
    <source>
        <dbReference type="EMBL" id="KAG2306888.1"/>
    </source>
</evidence>
<reference evidence="2 3" key="1">
    <citation type="submission" date="2020-02" db="EMBL/GenBank/DDBJ databases">
        <authorList>
            <person name="Ma Q."/>
            <person name="Huang Y."/>
            <person name="Song X."/>
            <person name="Pei D."/>
        </authorList>
    </citation>
    <scope>NUCLEOTIDE SEQUENCE [LARGE SCALE GENOMIC DNA]</scope>
    <source>
        <strain evidence="2">Sxm20200214</strain>
        <tissue evidence="2">Leaf</tissue>
    </source>
</reference>
<dbReference type="CDD" id="cd00320">
    <property type="entry name" value="cpn10"/>
    <property type="match status" value="1"/>
</dbReference>
<evidence type="ECO:0000313" key="3">
    <source>
        <dbReference type="Proteomes" id="UP000886595"/>
    </source>
</evidence>